<dbReference type="InterPro" id="IPR050324">
    <property type="entry name" value="CDP-alcohol_PTase-I"/>
</dbReference>
<evidence type="ECO:0000256" key="5">
    <source>
        <dbReference type="ARBA" id="ARBA00022692"/>
    </source>
</evidence>
<evidence type="ECO:0000256" key="1">
    <source>
        <dbReference type="ARBA" id="ARBA00004141"/>
    </source>
</evidence>
<keyword evidence="5 13" id="KW-0812">Transmembrane</keyword>
<dbReference type="PIRSF" id="PIRSF000847">
    <property type="entry name" value="Phos_ph_gly_syn"/>
    <property type="match status" value="1"/>
</dbReference>
<comment type="subcellular location">
    <subcellularLocation>
        <location evidence="1">Membrane</location>
        <topology evidence="1">Multi-pass membrane protein</topology>
    </subcellularLocation>
</comment>
<sequence length="162" mass="18649">MIGGFLFLTAVISDYLDGYLARKWLAVSNFGKLWDPIADKVIINGVLIALAINGYFHFSLLIVFIVRDLVLDGMRIYAYEKKVVIAANWLGKWKTIMQMVGIVFSCFVWSFKQSEIASLNSGLFFWLLTQLPYYLAAVFSIWSFIVYNIQIYQQLKAYNSKL</sequence>
<comment type="similarity">
    <text evidence="2 12">Belongs to the CDP-alcohol phosphatidyltransferase class-I family.</text>
</comment>
<reference evidence="14 15" key="1">
    <citation type="journal article" date="2012" name="J. Bacteriol.">
        <title>Draft Genome Sequences of Four Axenic Mycoplasma genitalium Strains Isolated from Denmark, Japan, and Australia.</title>
        <authorList>
            <person name="McGowin C.L."/>
            <person name="Ma L."/>
            <person name="Jensen J.S."/>
            <person name="Mancuso M.M."/>
            <person name="Hamasuna R."/>
            <person name="Adegboye D."/>
            <person name="Martin D.H."/>
        </authorList>
    </citation>
    <scope>NUCLEOTIDE SEQUENCE [LARGE SCALE GENOMIC DNA]</scope>
    <source>
        <strain evidence="14 15">M6320</strain>
    </source>
</reference>
<dbReference type="NCBIfam" id="TIGR00560">
    <property type="entry name" value="pgsA"/>
    <property type="match status" value="1"/>
</dbReference>
<protein>
    <recommendedName>
        <fullName evidence="11">CDP-diacylglycerol--glycerol-3-phosphate 3-phosphatidyltransferase</fullName>
        <ecNumber evidence="11">2.7.8.5</ecNumber>
    </recommendedName>
</protein>
<dbReference type="InterPro" id="IPR004570">
    <property type="entry name" value="Phosphatidylglycerol_P_synth"/>
</dbReference>
<gene>
    <name evidence="14" type="ORF">CM1_00655</name>
</gene>
<dbReference type="PANTHER" id="PTHR14269:SF62">
    <property type="entry name" value="CDP-DIACYLGLYCEROL--GLYCEROL-3-PHOSPHATE 3-PHOSPHATIDYLTRANSFERASE 1, CHLOROPLASTIC"/>
    <property type="match status" value="1"/>
</dbReference>
<evidence type="ECO:0000256" key="3">
    <source>
        <dbReference type="ARBA" id="ARBA00022516"/>
    </source>
</evidence>
<dbReference type="PROSITE" id="PS00379">
    <property type="entry name" value="CDP_ALCOHOL_P_TRANSF"/>
    <property type="match status" value="1"/>
</dbReference>
<dbReference type="GO" id="GO:0016020">
    <property type="term" value="C:membrane"/>
    <property type="evidence" value="ECO:0007669"/>
    <property type="project" value="UniProtKB-SubCell"/>
</dbReference>
<organism evidence="14 15">
    <name type="scientific">Mycoplasmoides genitalium M6320</name>
    <dbReference type="NCBI Taxonomy" id="662945"/>
    <lineage>
        <taxon>Bacteria</taxon>
        <taxon>Bacillati</taxon>
        <taxon>Mycoplasmatota</taxon>
        <taxon>Mycoplasmoidales</taxon>
        <taxon>Mycoplasmoidaceae</taxon>
        <taxon>Mycoplasmoides</taxon>
    </lineage>
</organism>
<evidence type="ECO:0000256" key="6">
    <source>
        <dbReference type="ARBA" id="ARBA00022989"/>
    </source>
</evidence>
<dbReference type="EMBL" id="CP003772">
    <property type="protein sequence ID" value="AFQ03921.1"/>
    <property type="molecule type" value="Genomic_DNA"/>
</dbReference>
<name>A0ABC7ZJC2_MYCGT</name>
<evidence type="ECO:0000256" key="11">
    <source>
        <dbReference type="NCBIfam" id="TIGR00560"/>
    </source>
</evidence>
<dbReference type="AlphaFoldDB" id="A0ABC7ZJC2"/>
<dbReference type="InterPro" id="IPR048254">
    <property type="entry name" value="CDP_ALCOHOL_P_TRANSF_CS"/>
</dbReference>
<keyword evidence="6 13" id="KW-1133">Transmembrane helix</keyword>
<evidence type="ECO:0000256" key="7">
    <source>
        <dbReference type="ARBA" id="ARBA00023098"/>
    </source>
</evidence>
<evidence type="ECO:0000313" key="14">
    <source>
        <dbReference type="EMBL" id="AFQ03921.1"/>
    </source>
</evidence>
<dbReference type="Proteomes" id="UP000005254">
    <property type="component" value="Chromosome"/>
</dbReference>
<evidence type="ECO:0000256" key="13">
    <source>
        <dbReference type="SAM" id="Phobius"/>
    </source>
</evidence>
<dbReference type="Gene3D" id="1.20.120.1760">
    <property type="match status" value="1"/>
</dbReference>
<accession>A0ABC7ZJC2</accession>
<evidence type="ECO:0000256" key="2">
    <source>
        <dbReference type="ARBA" id="ARBA00010441"/>
    </source>
</evidence>
<dbReference type="Pfam" id="PF01066">
    <property type="entry name" value="CDP-OH_P_transf"/>
    <property type="match status" value="1"/>
</dbReference>
<evidence type="ECO:0000256" key="8">
    <source>
        <dbReference type="ARBA" id="ARBA00023136"/>
    </source>
</evidence>
<dbReference type="EC" id="2.7.8.5" evidence="11"/>
<evidence type="ECO:0000256" key="9">
    <source>
        <dbReference type="ARBA" id="ARBA00023209"/>
    </source>
</evidence>
<feature type="transmembrane region" description="Helical" evidence="13">
    <location>
        <begin position="131"/>
        <end position="152"/>
    </location>
</feature>
<evidence type="ECO:0000313" key="15">
    <source>
        <dbReference type="Proteomes" id="UP000005254"/>
    </source>
</evidence>
<dbReference type="KEGG" id="mgx:CM1_00655"/>
<dbReference type="InterPro" id="IPR000462">
    <property type="entry name" value="CDP-OH_P_trans"/>
</dbReference>
<feature type="transmembrane region" description="Helical" evidence="13">
    <location>
        <begin position="95"/>
        <end position="111"/>
    </location>
</feature>
<dbReference type="PANTHER" id="PTHR14269">
    <property type="entry name" value="CDP-DIACYLGLYCEROL--GLYCEROL-3-PHOSPHATE 3-PHOSPHATIDYLTRANSFERASE-RELATED"/>
    <property type="match status" value="1"/>
</dbReference>
<dbReference type="GO" id="GO:0008444">
    <property type="term" value="F:CDP-diacylglycerol-glycerol-3-phosphate 3-phosphatidyltransferase activity"/>
    <property type="evidence" value="ECO:0007669"/>
    <property type="project" value="UniProtKB-UniRule"/>
</dbReference>
<keyword evidence="7" id="KW-0443">Lipid metabolism</keyword>
<feature type="transmembrane region" description="Helical" evidence="13">
    <location>
        <begin position="42"/>
        <end position="66"/>
    </location>
</feature>
<proteinExistence type="inferred from homology"/>
<keyword evidence="9" id="KW-0594">Phospholipid biosynthesis</keyword>
<keyword evidence="10" id="KW-1208">Phospholipid metabolism</keyword>
<evidence type="ECO:0000256" key="12">
    <source>
        <dbReference type="RuleBase" id="RU003750"/>
    </source>
</evidence>
<keyword evidence="8 13" id="KW-0472">Membrane</keyword>
<keyword evidence="4 12" id="KW-0808">Transferase</keyword>
<dbReference type="InterPro" id="IPR043130">
    <property type="entry name" value="CDP-OH_PTrfase_TM_dom"/>
</dbReference>
<keyword evidence="3" id="KW-0444">Lipid biosynthesis</keyword>
<evidence type="ECO:0000256" key="4">
    <source>
        <dbReference type="ARBA" id="ARBA00022679"/>
    </source>
</evidence>
<dbReference type="GO" id="GO:0008654">
    <property type="term" value="P:phospholipid biosynthetic process"/>
    <property type="evidence" value="ECO:0007669"/>
    <property type="project" value="UniProtKB-UniRule"/>
</dbReference>
<evidence type="ECO:0000256" key="10">
    <source>
        <dbReference type="ARBA" id="ARBA00023264"/>
    </source>
</evidence>